<reference evidence="13" key="1">
    <citation type="submission" date="2020-06" db="EMBL/GenBank/DDBJ databases">
        <title>WGS assembly of Ceratodon purpureus strain R40.</title>
        <authorList>
            <person name="Carey S.B."/>
            <person name="Jenkins J."/>
            <person name="Shu S."/>
            <person name="Lovell J.T."/>
            <person name="Sreedasyam A."/>
            <person name="Maumus F."/>
            <person name="Tiley G.P."/>
            <person name="Fernandez-Pozo N."/>
            <person name="Barry K."/>
            <person name="Chen C."/>
            <person name="Wang M."/>
            <person name="Lipzen A."/>
            <person name="Daum C."/>
            <person name="Saski C.A."/>
            <person name="Payton A.C."/>
            <person name="Mcbreen J.C."/>
            <person name="Conrad R.E."/>
            <person name="Kollar L.M."/>
            <person name="Olsson S."/>
            <person name="Huttunen S."/>
            <person name="Landis J.B."/>
            <person name="Wickett N.J."/>
            <person name="Johnson M.G."/>
            <person name="Rensing S.A."/>
            <person name="Grimwood J."/>
            <person name="Schmutz J."/>
            <person name="Mcdaniel S.F."/>
        </authorList>
    </citation>
    <scope>NUCLEOTIDE SEQUENCE</scope>
    <source>
        <strain evidence="13">R40</strain>
    </source>
</reference>
<keyword evidence="9" id="KW-0862">Zinc</keyword>
<dbReference type="InterPro" id="IPR013083">
    <property type="entry name" value="Znf_RING/FYVE/PHD"/>
</dbReference>
<evidence type="ECO:0000256" key="1">
    <source>
        <dbReference type="ARBA" id="ARBA00000900"/>
    </source>
</evidence>
<evidence type="ECO:0000256" key="7">
    <source>
        <dbReference type="ARBA" id="ARBA00022771"/>
    </source>
</evidence>
<proteinExistence type="inferred from homology"/>
<dbReference type="Proteomes" id="UP000822688">
    <property type="component" value="Chromosome 4"/>
</dbReference>
<dbReference type="SUPFAM" id="SSF49599">
    <property type="entry name" value="TRAF domain-like"/>
    <property type="match status" value="1"/>
</dbReference>
<organism evidence="13 14">
    <name type="scientific">Ceratodon purpureus</name>
    <name type="common">Fire moss</name>
    <name type="synonym">Dicranum purpureum</name>
    <dbReference type="NCBI Taxonomy" id="3225"/>
    <lineage>
        <taxon>Eukaryota</taxon>
        <taxon>Viridiplantae</taxon>
        <taxon>Streptophyta</taxon>
        <taxon>Embryophyta</taxon>
        <taxon>Bryophyta</taxon>
        <taxon>Bryophytina</taxon>
        <taxon>Bryopsida</taxon>
        <taxon>Dicranidae</taxon>
        <taxon>Pseudoditrichales</taxon>
        <taxon>Ditrichaceae</taxon>
        <taxon>Ceratodon</taxon>
    </lineage>
</organism>
<dbReference type="InterPro" id="IPR049548">
    <property type="entry name" value="Sina-like_RING"/>
</dbReference>
<dbReference type="CDD" id="cd16571">
    <property type="entry name" value="RING-HC_SIAHs"/>
    <property type="match status" value="1"/>
</dbReference>
<dbReference type="Pfam" id="PF21361">
    <property type="entry name" value="Sina_ZnF"/>
    <property type="match status" value="1"/>
</dbReference>
<dbReference type="GO" id="GO:0008270">
    <property type="term" value="F:zinc ion binding"/>
    <property type="evidence" value="ECO:0007669"/>
    <property type="project" value="UniProtKB-KW"/>
</dbReference>
<dbReference type="PANTHER" id="PTHR10315">
    <property type="entry name" value="E3 UBIQUITIN PROTEIN LIGASE SIAH"/>
    <property type="match status" value="1"/>
</dbReference>
<keyword evidence="8" id="KW-0833">Ubl conjugation pathway</keyword>
<dbReference type="EC" id="2.3.2.27" evidence="4"/>
<evidence type="ECO:0000313" key="14">
    <source>
        <dbReference type="Proteomes" id="UP000822688"/>
    </source>
</evidence>
<evidence type="ECO:0000256" key="9">
    <source>
        <dbReference type="ARBA" id="ARBA00022833"/>
    </source>
</evidence>
<gene>
    <name evidence="13" type="ORF">KC19_4G146600</name>
</gene>
<dbReference type="EMBL" id="CM026424">
    <property type="protein sequence ID" value="KAG0580096.1"/>
    <property type="molecule type" value="Genomic_DNA"/>
</dbReference>
<dbReference type="PROSITE" id="PS50089">
    <property type="entry name" value="ZF_RING_2"/>
    <property type="match status" value="1"/>
</dbReference>
<evidence type="ECO:0000256" key="4">
    <source>
        <dbReference type="ARBA" id="ARBA00012483"/>
    </source>
</evidence>
<evidence type="ECO:0000256" key="6">
    <source>
        <dbReference type="ARBA" id="ARBA00022723"/>
    </source>
</evidence>
<dbReference type="AlphaFoldDB" id="A0A8T0IB18"/>
<evidence type="ECO:0000259" key="12">
    <source>
        <dbReference type="PROSITE" id="PS51081"/>
    </source>
</evidence>
<dbReference type="GO" id="GO:0061630">
    <property type="term" value="F:ubiquitin protein ligase activity"/>
    <property type="evidence" value="ECO:0007669"/>
    <property type="project" value="UniProtKB-EC"/>
</dbReference>
<evidence type="ECO:0000256" key="2">
    <source>
        <dbReference type="ARBA" id="ARBA00004906"/>
    </source>
</evidence>
<comment type="similarity">
    <text evidence="3">Belongs to the SINA (Seven in absentia) family.</text>
</comment>
<evidence type="ECO:0000259" key="11">
    <source>
        <dbReference type="PROSITE" id="PS50089"/>
    </source>
</evidence>
<dbReference type="InterPro" id="IPR052088">
    <property type="entry name" value="E3_ubiquitin-ligase_SINA"/>
</dbReference>
<dbReference type="Pfam" id="PF21362">
    <property type="entry name" value="Sina_RING"/>
    <property type="match status" value="1"/>
</dbReference>
<comment type="caution">
    <text evidence="13">The sequence shown here is derived from an EMBL/GenBank/DDBJ whole genome shotgun (WGS) entry which is preliminary data.</text>
</comment>
<feature type="domain" description="RING-type" evidence="11">
    <location>
        <begin position="70"/>
        <end position="106"/>
    </location>
</feature>
<evidence type="ECO:0000313" key="13">
    <source>
        <dbReference type="EMBL" id="KAG0580096.1"/>
    </source>
</evidence>
<dbReference type="InterPro" id="IPR013010">
    <property type="entry name" value="Znf_SIAH"/>
</dbReference>
<dbReference type="PANTHER" id="PTHR10315:SF83">
    <property type="entry name" value="RING-TYPE E3 UBIQUITIN TRANSFERASE"/>
    <property type="match status" value="1"/>
</dbReference>
<evidence type="ECO:0000256" key="5">
    <source>
        <dbReference type="ARBA" id="ARBA00022679"/>
    </source>
</evidence>
<evidence type="ECO:0000256" key="10">
    <source>
        <dbReference type="PROSITE-ProRule" id="PRU00455"/>
    </source>
</evidence>
<keyword evidence="7 10" id="KW-0863">Zinc-finger</keyword>
<dbReference type="SUPFAM" id="SSF57850">
    <property type="entry name" value="RING/U-box"/>
    <property type="match status" value="1"/>
</dbReference>
<dbReference type="InterPro" id="IPR001841">
    <property type="entry name" value="Znf_RING"/>
</dbReference>
<keyword evidence="6" id="KW-0479">Metal-binding</keyword>
<name>A0A8T0IB18_CERPU</name>
<comment type="pathway">
    <text evidence="2">Protein modification; protein ubiquitination.</text>
</comment>
<dbReference type="Gene3D" id="3.30.40.10">
    <property type="entry name" value="Zinc/RING finger domain, C3HC4 (zinc finger)"/>
    <property type="match status" value="2"/>
</dbReference>
<comment type="catalytic activity">
    <reaction evidence="1">
        <text>S-ubiquitinyl-[E2 ubiquitin-conjugating enzyme]-L-cysteine + [acceptor protein]-L-lysine = [E2 ubiquitin-conjugating enzyme]-L-cysteine + N(6)-ubiquitinyl-[acceptor protein]-L-lysine.</text>
        <dbReference type="EC" id="2.3.2.27"/>
    </reaction>
</comment>
<protein>
    <recommendedName>
        <fullName evidence="4">RING-type E3 ubiquitin transferase</fullName>
        <ecNumber evidence="4">2.3.2.27</ecNumber>
    </recommendedName>
</protein>
<keyword evidence="14" id="KW-1185">Reference proteome</keyword>
<sequence length="318" mass="36454">MSLGAETDSTYKPPRKWPRSSMVQKRLDTISREEFEELWFGKRRKESNGEAGSTSTTWKKYGVDLDTLECPICSEMFSPPVFQCENGHTACAACCKKIVKGCPSCSQPIGRIRCIAIEKVIESLQRECKHARHGCKTMLKNNERDEHEILCEYLPMECPLQVKYGWAVDPCEAYEGFKYTFPMHLEEKHFVRIVECPESARSASCIVDTDLDCYGRASKFSSFVMLKAKEAWLLLFWRISRHPNKGIKFYCYSFEALKQVEYKLTVKPLSVDEESKKVYSIQDVAFGVFSPDVVGEEFSYLLVPGNHETTFEITLSLV</sequence>
<evidence type="ECO:0000256" key="8">
    <source>
        <dbReference type="ARBA" id="ARBA00022786"/>
    </source>
</evidence>
<evidence type="ECO:0000256" key="3">
    <source>
        <dbReference type="ARBA" id="ARBA00009119"/>
    </source>
</evidence>
<dbReference type="PROSITE" id="PS51081">
    <property type="entry name" value="ZF_SIAH"/>
    <property type="match status" value="1"/>
</dbReference>
<dbReference type="GO" id="GO:0005737">
    <property type="term" value="C:cytoplasm"/>
    <property type="evidence" value="ECO:0007669"/>
    <property type="project" value="TreeGrafter"/>
</dbReference>
<accession>A0A8T0IB18</accession>
<feature type="domain" description="SIAH-type" evidence="12">
    <location>
        <begin position="123"/>
        <end position="190"/>
    </location>
</feature>
<keyword evidence="5" id="KW-0808">Transferase</keyword>